<evidence type="ECO:0000256" key="5">
    <source>
        <dbReference type="SAM" id="Phobius"/>
    </source>
</evidence>
<dbReference type="FunFam" id="1.10.287.950:FF:000001">
    <property type="entry name" value="Methyl-accepting chemotaxis sensory transducer"/>
    <property type="match status" value="1"/>
</dbReference>
<dbReference type="GO" id="GO:0007165">
    <property type="term" value="P:signal transduction"/>
    <property type="evidence" value="ECO:0007669"/>
    <property type="project" value="UniProtKB-KW"/>
</dbReference>
<comment type="subcellular location">
    <subcellularLocation>
        <location evidence="1">Membrane</location>
    </subcellularLocation>
</comment>
<dbReference type="Gene3D" id="1.10.287.950">
    <property type="entry name" value="Methyl-accepting chemotaxis protein"/>
    <property type="match status" value="1"/>
</dbReference>
<gene>
    <name evidence="8" type="ORF">GTP45_05335</name>
</gene>
<sequence length="666" mass="71854">MPSMELSTDLARPQSRPAARNDGFGAYFRYHGWLSPGVRLFRSLSFTAKSTWISAAFLAPLLTTLFYLWTTAQGQIDIARSEHRGLSYSNKVVHLVKAAQFRRLAATTNPGALPETQAALQAAFAEVENQQQLTGKEFKLEGIYAKLRQLHEPLAASPVAADVQTTYLAHSAYIDTLLQLNRNIADGSQLSLDPDLDTYHMMNIAVLRGPMLSEMTARLRGKGMIALVDRHLDSKLRDSMIEDGAVQQQLIADIRDSYEQGLAGDTTAASTMDIEGIVNATRAQREMLAHQVLGAELGNDAQGYLTLSNKAVDMERSGQERISAELDQRLQARIDRIKATLRTQFAISLVFVLLAAYLLLAFYKVMMGGLQEVSGHLEQITHGNLTTAPTPWGSDEAAELMKIMGRMQTSLRRMVGTVIDSSASVQVASEEIASASLDLSRRTEDAAASLEETAASLEEISATVRNTGDAVRNAAAIVNENAAAATRGGEVIAQVVSTMDDIQQSSRKIEEIISVIDGIAFQTNILALNAAVEAARAGEEGRGFAVVASEVRSLAHRSASAAKEIKELISDSMEQVRAGNAVVAEAGMTITDIVTNAKRIDQLMRDVATSTEEQASGVAQVNRAVAELDEATQRNAALVEQTAAASGTLSGEAQKLNEEIAFFKIS</sequence>
<feature type="domain" description="HAMP" evidence="7">
    <location>
        <begin position="364"/>
        <end position="416"/>
    </location>
</feature>
<reference evidence="8 9" key="1">
    <citation type="submission" date="2019-12" db="EMBL/GenBank/DDBJ databases">
        <title>Novel species isolated from a subtropical stream in China.</title>
        <authorList>
            <person name="Lu H."/>
        </authorList>
    </citation>
    <scope>NUCLEOTIDE SEQUENCE [LARGE SCALE GENOMIC DNA]</scope>
    <source>
        <strain evidence="8 9">FT55W</strain>
    </source>
</reference>
<proteinExistence type="inferred from homology"/>
<organism evidence="8 9">
    <name type="scientific">Duganella rivi</name>
    <dbReference type="NCBI Taxonomy" id="2666083"/>
    <lineage>
        <taxon>Bacteria</taxon>
        <taxon>Pseudomonadati</taxon>
        <taxon>Pseudomonadota</taxon>
        <taxon>Betaproteobacteria</taxon>
        <taxon>Burkholderiales</taxon>
        <taxon>Oxalobacteraceae</taxon>
        <taxon>Telluria group</taxon>
        <taxon>Duganella</taxon>
    </lineage>
</organism>
<evidence type="ECO:0000313" key="8">
    <source>
        <dbReference type="EMBL" id="MYM66258.1"/>
    </source>
</evidence>
<comment type="similarity">
    <text evidence="3">Belongs to the methyl-accepting chemotaxis (MCP) protein family.</text>
</comment>
<dbReference type="SMART" id="SM00304">
    <property type="entry name" value="HAMP"/>
    <property type="match status" value="1"/>
</dbReference>
<feature type="domain" description="Methyl-accepting transducer" evidence="6">
    <location>
        <begin position="421"/>
        <end position="650"/>
    </location>
</feature>
<feature type="transmembrane region" description="Helical" evidence="5">
    <location>
        <begin position="345"/>
        <end position="363"/>
    </location>
</feature>
<keyword evidence="5" id="KW-1133">Transmembrane helix</keyword>
<accession>A0A7X4GMR6</accession>
<dbReference type="InterPro" id="IPR004089">
    <property type="entry name" value="MCPsignal_dom"/>
</dbReference>
<evidence type="ECO:0000256" key="4">
    <source>
        <dbReference type="PROSITE-ProRule" id="PRU00284"/>
    </source>
</evidence>
<dbReference type="Proteomes" id="UP000450012">
    <property type="component" value="Unassembled WGS sequence"/>
</dbReference>
<evidence type="ECO:0000313" key="9">
    <source>
        <dbReference type="Proteomes" id="UP000450012"/>
    </source>
</evidence>
<dbReference type="EMBL" id="WWCK01000002">
    <property type="protein sequence ID" value="MYM66258.1"/>
    <property type="molecule type" value="Genomic_DNA"/>
</dbReference>
<evidence type="ECO:0008006" key="10">
    <source>
        <dbReference type="Google" id="ProtNLM"/>
    </source>
</evidence>
<dbReference type="PROSITE" id="PS50111">
    <property type="entry name" value="CHEMOTAXIS_TRANSDUC_2"/>
    <property type="match status" value="1"/>
</dbReference>
<protein>
    <recommendedName>
        <fullName evidence="10">Methyl-accepting chemotaxis protein</fullName>
    </recommendedName>
</protein>
<dbReference type="GO" id="GO:0006935">
    <property type="term" value="P:chemotaxis"/>
    <property type="evidence" value="ECO:0007669"/>
    <property type="project" value="TreeGrafter"/>
</dbReference>
<evidence type="ECO:0000256" key="1">
    <source>
        <dbReference type="ARBA" id="ARBA00004370"/>
    </source>
</evidence>
<dbReference type="PANTHER" id="PTHR43531:SF14">
    <property type="entry name" value="METHYL-ACCEPTING CHEMOTAXIS PROTEIN I-RELATED"/>
    <property type="match status" value="1"/>
</dbReference>
<dbReference type="GO" id="GO:0005886">
    <property type="term" value="C:plasma membrane"/>
    <property type="evidence" value="ECO:0007669"/>
    <property type="project" value="TreeGrafter"/>
</dbReference>
<keyword evidence="5" id="KW-0472">Membrane</keyword>
<dbReference type="PROSITE" id="PS50885">
    <property type="entry name" value="HAMP"/>
    <property type="match status" value="1"/>
</dbReference>
<keyword evidence="4" id="KW-0807">Transducer</keyword>
<name>A0A7X4GMR6_9BURK</name>
<dbReference type="Pfam" id="PF00015">
    <property type="entry name" value="MCPsignal"/>
    <property type="match status" value="1"/>
</dbReference>
<evidence type="ECO:0000256" key="2">
    <source>
        <dbReference type="ARBA" id="ARBA00022481"/>
    </source>
</evidence>
<keyword evidence="2" id="KW-0488">Methylation</keyword>
<dbReference type="CDD" id="cd11386">
    <property type="entry name" value="MCP_signal"/>
    <property type="match status" value="1"/>
</dbReference>
<keyword evidence="5" id="KW-0812">Transmembrane</keyword>
<dbReference type="InterPro" id="IPR051310">
    <property type="entry name" value="MCP_chemotaxis"/>
</dbReference>
<comment type="caution">
    <text evidence="8">The sequence shown here is derived from an EMBL/GenBank/DDBJ whole genome shotgun (WGS) entry which is preliminary data.</text>
</comment>
<evidence type="ECO:0000256" key="3">
    <source>
        <dbReference type="ARBA" id="ARBA00029447"/>
    </source>
</evidence>
<evidence type="ECO:0000259" key="7">
    <source>
        <dbReference type="PROSITE" id="PS50885"/>
    </source>
</evidence>
<feature type="transmembrane region" description="Helical" evidence="5">
    <location>
        <begin position="51"/>
        <end position="70"/>
    </location>
</feature>
<dbReference type="RefSeq" id="WP_161012857.1">
    <property type="nucleotide sequence ID" value="NZ_WWCK01000002.1"/>
</dbReference>
<dbReference type="Pfam" id="PF00672">
    <property type="entry name" value="HAMP"/>
    <property type="match status" value="1"/>
</dbReference>
<evidence type="ECO:0000259" key="6">
    <source>
        <dbReference type="PROSITE" id="PS50111"/>
    </source>
</evidence>
<dbReference type="PANTHER" id="PTHR43531">
    <property type="entry name" value="PROTEIN ICFG"/>
    <property type="match status" value="1"/>
</dbReference>
<dbReference type="SMART" id="SM00283">
    <property type="entry name" value="MA"/>
    <property type="match status" value="1"/>
</dbReference>
<dbReference type="AlphaFoldDB" id="A0A7X4GMR6"/>
<dbReference type="GO" id="GO:0004888">
    <property type="term" value="F:transmembrane signaling receptor activity"/>
    <property type="evidence" value="ECO:0007669"/>
    <property type="project" value="TreeGrafter"/>
</dbReference>
<dbReference type="InterPro" id="IPR003660">
    <property type="entry name" value="HAMP_dom"/>
</dbReference>
<keyword evidence="9" id="KW-1185">Reference proteome</keyword>
<dbReference type="SUPFAM" id="SSF58104">
    <property type="entry name" value="Methyl-accepting chemotaxis protein (MCP) signaling domain"/>
    <property type="match status" value="1"/>
</dbReference>